<accession>A0A392R9S8</accession>
<protein>
    <submittedName>
        <fullName evidence="1">UPF0664 stress-induced protein C29B12.11c</fullName>
    </submittedName>
</protein>
<dbReference type="AlphaFoldDB" id="A0A392R9S8"/>
<evidence type="ECO:0000313" key="1">
    <source>
        <dbReference type="EMBL" id="MCI32784.1"/>
    </source>
</evidence>
<proteinExistence type="predicted"/>
<comment type="caution">
    <text evidence="1">The sequence shown here is derived from an EMBL/GenBank/DDBJ whole genome shotgun (WGS) entry which is preliminary data.</text>
</comment>
<keyword evidence="2" id="KW-1185">Reference proteome</keyword>
<dbReference type="EMBL" id="LXQA010198660">
    <property type="protein sequence ID" value="MCI32784.1"/>
    <property type="molecule type" value="Genomic_DNA"/>
</dbReference>
<reference evidence="1 2" key="1">
    <citation type="journal article" date="2018" name="Front. Plant Sci.">
        <title>Red Clover (Trifolium pratense) and Zigzag Clover (T. medium) - A Picture of Genomic Similarities and Differences.</title>
        <authorList>
            <person name="Dluhosova J."/>
            <person name="Istvanek J."/>
            <person name="Nedelnik J."/>
            <person name="Repkova J."/>
        </authorList>
    </citation>
    <scope>NUCLEOTIDE SEQUENCE [LARGE SCALE GENOMIC DNA]</scope>
    <source>
        <strain evidence="2">cv. 10/8</strain>
        <tissue evidence="1">Leaf</tissue>
    </source>
</reference>
<evidence type="ECO:0000313" key="2">
    <source>
        <dbReference type="Proteomes" id="UP000265520"/>
    </source>
</evidence>
<organism evidence="1 2">
    <name type="scientific">Trifolium medium</name>
    <dbReference type="NCBI Taxonomy" id="97028"/>
    <lineage>
        <taxon>Eukaryota</taxon>
        <taxon>Viridiplantae</taxon>
        <taxon>Streptophyta</taxon>
        <taxon>Embryophyta</taxon>
        <taxon>Tracheophyta</taxon>
        <taxon>Spermatophyta</taxon>
        <taxon>Magnoliopsida</taxon>
        <taxon>eudicotyledons</taxon>
        <taxon>Gunneridae</taxon>
        <taxon>Pentapetalae</taxon>
        <taxon>rosids</taxon>
        <taxon>fabids</taxon>
        <taxon>Fabales</taxon>
        <taxon>Fabaceae</taxon>
        <taxon>Papilionoideae</taxon>
        <taxon>50 kb inversion clade</taxon>
        <taxon>NPAAA clade</taxon>
        <taxon>Hologalegina</taxon>
        <taxon>IRL clade</taxon>
        <taxon>Trifolieae</taxon>
        <taxon>Trifolium</taxon>
    </lineage>
</organism>
<name>A0A392R9S8_9FABA</name>
<dbReference type="Proteomes" id="UP000265520">
    <property type="component" value="Unassembled WGS sequence"/>
</dbReference>
<feature type="non-terminal residue" evidence="1">
    <location>
        <position position="39"/>
    </location>
</feature>
<sequence length="39" mass="4246">MALNPQLFPNGMPVPFVNEVFVLARDGVEFDVDKIPTAG</sequence>